<evidence type="ECO:0000313" key="15">
    <source>
        <dbReference type="Proteomes" id="UP000184204"/>
    </source>
</evidence>
<feature type="binding site" evidence="8">
    <location>
        <position position="35"/>
    </location>
    <ligand>
        <name>NADP(+)</name>
        <dbReference type="ChEBI" id="CHEBI:58349"/>
    </ligand>
</feature>
<dbReference type="PANTHER" id="PTHR11645">
    <property type="entry name" value="PYRROLINE-5-CARBOXYLATE REDUCTASE"/>
    <property type="match status" value="1"/>
</dbReference>
<keyword evidence="6" id="KW-0963">Cytoplasm</keyword>
<dbReference type="KEGG" id="cpro:CPRO_29830"/>
<accession>A0A0X8VBF0</accession>
<keyword evidence="2 6" id="KW-0641">Proline biosynthesis</keyword>
<dbReference type="InterPro" id="IPR008927">
    <property type="entry name" value="6-PGluconate_DH-like_C_sf"/>
</dbReference>
<dbReference type="GO" id="GO:0055129">
    <property type="term" value="P:L-proline biosynthetic process"/>
    <property type="evidence" value="ECO:0007669"/>
    <property type="project" value="UniProtKB-UniRule"/>
</dbReference>
<dbReference type="EMBL" id="FQUA01000001">
    <property type="protein sequence ID" value="SHE32719.1"/>
    <property type="molecule type" value="Genomic_DNA"/>
</dbReference>
<feature type="domain" description="Pyrroline-5-carboxylate reductase catalytic N-terminal" evidence="10">
    <location>
        <begin position="2"/>
        <end position="99"/>
    </location>
</feature>
<dbReference type="FunFam" id="1.10.3730.10:FF:000001">
    <property type="entry name" value="Pyrroline-5-carboxylate reductase"/>
    <property type="match status" value="1"/>
</dbReference>
<dbReference type="GO" id="GO:0004735">
    <property type="term" value="F:pyrroline-5-carboxylate reductase activity"/>
    <property type="evidence" value="ECO:0007669"/>
    <property type="project" value="UniProtKB-UniRule"/>
</dbReference>
<name>A0A0X8VBF0_ANAPI</name>
<organism evidence="13 15">
    <name type="scientific">Anaerotignum propionicum DSM 1682</name>
    <dbReference type="NCBI Taxonomy" id="991789"/>
    <lineage>
        <taxon>Bacteria</taxon>
        <taxon>Bacillati</taxon>
        <taxon>Bacillota</taxon>
        <taxon>Clostridia</taxon>
        <taxon>Lachnospirales</taxon>
        <taxon>Anaerotignaceae</taxon>
        <taxon>Anaerotignum</taxon>
    </lineage>
</organism>
<feature type="domain" description="Pyrroline-5-carboxylate reductase dimerisation" evidence="11">
    <location>
        <begin position="162"/>
        <end position="264"/>
    </location>
</feature>
<evidence type="ECO:0000256" key="2">
    <source>
        <dbReference type="ARBA" id="ARBA00022650"/>
    </source>
</evidence>
<comment type="pathway">
    <text evidence="6 9">Amino-acid biosynthesis; L-proline biosynthesis; L-proline from L-glutamate 5-semialdehyde: step 1/1.</text>
</comment>
<dbReference type="Gene3D" id="3.40.50.720">
    <property type="entry name" value="NAD(P)-binding Rossmann-like Domain"/>
    <property type="match status" value="1"/>
</dbReference>
<keyword evidence="3 6" id="KW-0521">NADP</keyword>
<evidence type="ECO:0000259" key="11">
    <source>
        <dbReference type="Pfam" id="PF14748"/>
    </source>
</evidence>
<dbReference type="InterPro" id="IPR028939">
    <property type="entry name" value="P5C_Rdtase_cat_N"/>
</dbReference>
<keyword evidence="4 6" id="KW-0560">Oxidoreductase</keyword>
<reference evidence="15" key="4">
    <citation type="submission" date="2016-11" db="EMBL/GenBank/DDBJ databases">
        <authorList>
            <person name="Jaros S."/>
            <person name="Januszkiewicz K."/>
            <person name="Wedrychowicz H."/>
        </authorList>
    </citation>
    <scope>NUCLEOTIDE SEQUENCE [LARGE SCALE GENOMIC DNA]</scope>
    <source>
        <strain evidence="15">DSM 1682</strain>
    </source>
</reference>
<gene>
    <name evidence="6 12" type="primary">proC</name>
    <name evidence="12" type="ORF">CPRO_29830</name>
    <name evidence="13" type="ORF">SAMN02745151_00404</name>
</gene>
<dbReference type="HAMAP" id="MF_01925">
    <property type="entry name" value="P5C_reductase"/>
    <property type="match status" value="1"/>
</dbReference>
<sequence length="270" mass="28213">MKFGFIGAGNMVGAIVKGMTLGEGVFEGKNIYLSSKSVASAQTLAMECGANACQSSKEVIANSDVVILGVKPNVLSVLLPELKADFQEKKPLIVSIAAGKTLEYLADFFPEETPIVRVMPNINAKIGASTTGLCVNSFVSSPQKQLVKEIFETIGTVAEIEESQFSIFSVIGGASVAFAYLYMDALAHAALKAGMPKKQALQLTAETVLGSAKMVLESGEAPWPLIDQVCSPGGTTIEGVSALQGGGFESVLVKAFDAVLAKDKAIGEKK</sequence>
<evidence type="ECO:0000313" key="14">
    <source>
        <dbReference type="Proteomes" id="UP000068026"/>
    </source>
</evidence>
<comment type="catalytic activity">
    <reaction evidence="6">
        <text>L-proline + NAD(+) = (S)-1-pyrroline-5-carboxylate + NADH + 2 H(+)</text>
        <dbReference type="Rhea" id="RHEA:14105"/>
        <dbReference type="ChEBI" id="CHEBI:15378"/>
        <dbReference type="ChEBI" id="CHEBI:17388"/>
        <dbReference type="ChEBI" id="CHEBI:57540"/>
        <dbReference type="ChEBI" id="CHEBI:57945"/>
        <dbReference type="ChEBI" id="CHEBI:60039"/>
        <dbReference type="EC" id="1.5.1.2"/>
    </reaction>
</comment>
<dbReference type="RefSeq" id="WP_066053443.1">
    <property type="nucleotide sequence ID" value="NZ_CP014223.1"/>
</dbReference>
<comment type="catalytic activity">
    <reaction evidence="6 9">
        <text>L-proline + NADP(+) = (S)-1-pyrroline-5-carboxylate + NADPH + 2 H(+)</text>
        <dbReference type="Rhea" id="RHEA:14109"/>
        <dbReference type="ChEBI" id="CHEBI:15378"/>
        <dbReference type="ChEBI" id="CHEBI:17388"/>
        <dbReference type="ChEBI" id="CHEBI:57783"/>
        <dbReference type="ChEBI" id="CHEBI:58349"/>
        <dbReference type="ChEBI" id="CHEBI:60039"/>
        <dbReference type="EC" id="1.5.1.2"/>
    </reaction>
</comment>
<dbReference type="NCBIfam" id="TIGR00112">
    <property type="entry name" value="proC"/>
    <property type="match status" value="1"/>
</dbReference>
<proteinExistence type="inferred from homology"/>
<dbReference type="InterPro" id="IPR000304">
    <property type="entry name" value="Pyrroline-COOH_reductase"/>
</dbReference>
<evidence type="ECO:0000256" key="5">
    <source>
        <dbReference type="ARBA" id="ARBA00058118"/>
    </source>
</evidence>
<reference evidence="12 14" key="1">
    <citation type="journal article" date="2016" name="Genome Announc.">
        <title>Complete Genome Sequence of the Amino Acid-Fermenting Clostridium propionicum X2 (DSM 1682).</title>
        <authorList>
            <person name="Poehlein A."/>
            <person name="Schlien K."/>
            <person name="Chowdhury N.P."/>
            <person name="Gottschalk G."/>
            <person name="Buckel W."/>
            <person name="Daniel R."/>
        </authorList>
    </citation>
    <scope>NUCLEOTIDE SEQUENCE [LARGE SCALE GENOMIC DNA]</scope>
    <source>
        <strain evidence="12 14">X2</strain>
    </source>
</reference>
<evidence type="ECO:0000256" key="9">
    <source>
        <dbReference type="RuleBase" id="RU003903"/>
    </source>
</evidence>
<comment type="subcellular location">
    <subcellularLocation>
        <location evidence="6">Cytoplasm</location>
    </subcellularLocation>
</comment>
<dbReference type="InterPro" id="IPR036291">
    <property type="entry name" value="NAD(P)-bd_dom_sf"/>
</dbReference>
<dbReference type="InterPro" id="IPR029036">
    <property type="entry name" value="P5CR_dimer"/>
</dbReference>
<keyword evidence="6 9" id="KW-0028">Amino-acid biosynthesis</keyword>
<reference evidence="14" key="2">
    <citation type="submission" date="2016-01" db="EMBL/GenBank/DDBJ databases">
        <authorList>
            <person name="Poehlein A."/>
            <person name="Schlien K."/>
            <person name="Gottschalk G."/>
            <person name="Buckel W."/>
            <person name="Daniel R."/>
        </authorList>
    </citation>
    <scope>NUCLEOTIDE SEQUENCE [LARGE SCALE GENOMIC DNA]</scope>
    <source>
        <strain evidence="14">X2</strain>
    </source>
</reference>
<dbReference type="SUPFAM" id="SSF51735">
    <property type="entry name" value="NAD(P)-binding Rossmann-fold domains"/>
    <property type="match status" value="1"/>
</dbReference>
<dbReference type="Proteomes" id="UP000068026">
    <property type="component" value="Chromosome"/>
</dbReference>
<dbReference type="Proteomes" id="UP000184204">
    <property type="component" value="Unassembled WGS sequence"/>
</dbReference>
<dbReference type="Pfam" id="PF03807">
    <property type="entry name" value="F420_oxidored"/>
    <property type="match status" value="1"/>
</dbReference>
<dbReference type="SUPFAM" id="SSF48179">
    <property type="entry name" value="6-phosphogluconate dehydrogenase C-terminal domain-like"/>
    <property type="match status" value="1"/>
</dbReference>
<dbReference type="Gene3D" id="1.10.3730.10">
    <property type="entry name" value="ProC C-terminal domain-like"/>
    <property type="match status" value="1"/>
</dbReference>
<evidence type="ECO:0000259" key="10">
    <source>
        <dbReference type="Pfam" id="PF03807"/>
    </source>
</evidence>
<dbReference type="Pfam" id="PF14748">
    <property type="entry name" value="P5CR_dimer"/>
    <property type="match status" value="1"/>
</dbReference>
<dbReference type="GO" id="GO:0005737">
    <property type="term" value="C:cytoplasm"/>
    <property type="evidence" value="ECO:0007669"/>
    <property type="project" value="UniProtKB-SubCell"/>
</dbReference>
<dbReference type="AlphaFoldDB" id="A0A0X8VBF0"/>
<evidence type="ECO:0000256" key="1">
    <source>
        <dbReference type="ARBA" id="ARBA00005525"/>
    </source>
</evidence>
<protein>
    <recommendedName>
        <fullName evidence="6 7">Pyrroline-5-carboxylate reductase</fullName>
        <shortName evidence="6">P5C reductase</shortName>
        <shortName evidence="6">P5CR</shortName>
        <ecNumber evidence="6 7">1.5.1.2</ecNumber>
    </recommendedName>
    <alternativeName>
        <fullName evidence="6">PCA reductase</fullName>
    </alternativeName>
</protein>
<dbReference type="OrthoDB" id="9805754at2"/>
<evidence type="ECO:0000256" key="4">
    <source>
        <dbReference type="ARBA" id="ARBA00023002"/>
    </source>
</evidence>
<evidence type="ECO:0000256" key="8">
    <source>
        <dbReference type="PIRSR" id="PIRSR000193-1"/>
    </source>
</evidence>
<keyword evidence="14" id="KW-1185">Reference proteome</keyword>
<evidence type="ECO:0000256" key="3">
    <source>
        <dbReference type="ARBA" id="ARBA00022857"/>
    </source>
</evidence>
<evidence type="ECO:0000313" key="12">
    <source>
        <dbReference type="EMBL" id="AMJ42512.1"/>
    </source>
</evidence>
<dbReference type="PANTHER" id="PTHR11645:SF0">
    <property type="entry name" value="PYRROLINE-5-CARBOXYLATE REDUCTASE 3"/>
    <property type="match status" value="1"/>
</dbReference>
<dbReference type="InterPro" id="IPR053790">
    <property type="entry name" value="P5CR-like_CS"/>
</dbReference>
<evidence type="ECO:0000256" key="7">
    <source>
        <dbReference type="NCBIfam" id="TIGR00112"/>
    </source>
</evidence>
<dbReference type="PIRSF" id="PIRSF000193">
    <property type="entry name" value="Pyrrol-5-carb_rd"/>
    <property type="match status" value="1"/>
</dbReference>
<comment type="function">
    <text evidence="5 6">Catalyzes the reduction of 1-pyrroline-5-carboxylate (PCA) to L-proline.</text>
</comment>
<feature type="binding site" evidence="8">
    <location>
        <begin position="6"/>
        <end position="11"/>
    </location>
    <ligand>
        <name>NADP(+)</name>
        <dbReference type="ChEBI" id="CHEBI:58349"/>
    </ligand>
</feature>
<evidence type="ECO:0000256" key="6">
    <source>
        <dbReference type="HAMAP-Rule" id="MF_01925"/>
    </source>
</evidence>
<evidence type="ECO:0000313" key="13">
    <source>
        <dbReference type="EMBL" id="SHE32719.1"/>
    </source>
</evidence>
<reference evidence="13" key="3">
    <citation type="submission" date="2016-11" db="EMBL/GenBank/DDBJ databases">
        <authorList>
            <person name="Varghese N."/>
            <person name="Submissions S."/>
        </authorList>
    </citation>
    <scope>NUCLEOTIDE SEQUENCE</scope>
    <source>
        <strain evidence="13">DSM 1682</strain>
    </source>
</reference>
<comment type="similarity">
    <text evidence="1 6 9">Belongs to the pyrroline-5-carboxylate reductase family.</text>
</comment>
<dbReference type="EC" id="1.5.1.2" evidence="6 7"/>
<dbReference type="EMBL" id="CP014223">
    <property type="protein sequence ID" value="AMJ42512.1"/>
    <property type="molecule type" value="Genomic_DNA"/>
</dbReference>
<dbReference type="PROSITE" id="PS00521">
    <property type="entry name" value="P5CR"/>
    <property type="match status" value="1"/>
</dbReference>